<sequence>MMKKFSTTLIVLSFLFALAAIVIALAGTYTLKGRADNLAREVKENLAELDEETAEQPDLPEGYELNDDREPRAVSPEELGFTFLAPNEWGAFTLTYQPGGFKGSGTYAGVFENMNLIFEATDPTFVPARGGAWSDVLGYRKTDDGYEINFLNQTWDPVAGSLVQGEVATVNGSVLIVSAETDEGPVIFAGDEGVRFAIANFETGPLPGGVFMAGPDIGRDAFRAFLESLEFVAK</sequence>
<evidence type="ECO:0000313" key="1">
    <source>
        <dbReference type="EMBL" id="KKW35374.1"/>
    </source>
</evidence>
<reference evidence="1 2" key="1">
    <citation type="journal article" date="2015" name="Nature">
        <title>rRNA introns, odd ribosomes, and small enigmatic genomes across a large radiation of phyla.</title>
        <authorList>
            <person name="Brown C.T."/>
            <person name="Hug L.A."/>
            <person name="Thomas B.C."/>
            <person name="Sharon I."/>
            <person name="Castelle C.J."/>
            <person name="Singh A."/>
            <person name="Wilkins M.J."/>
            <person name="Williams K.H."/>
            <person name="Banfield J.F."/>
        </authorList>
    </citation>
    <scope>NUCLEOTIDE SEQUENCE [LARGE SCALE GENOMIC DNA]</scope>
</reference>
<dbReference type="AlphaFoldDB" id="A0A0G2ARH8"/>
<proteinExistence type="predicted"/>
<name>A0A0G2ARH8_9BACT</name>
<gene>
    <name evidence="1" type="ORF">UY82_C0040G0007</name>
</gene>
<comment type="caution">
    <text evidence="1">The sequence shown here is derived from an EMBL/GenBank/DDBJ whole genome shotgun (WGS) entry which is preliminary data.</text>
</comment>
<accession>A0A0G2ARH8</accession>
<protein>
    <submittedName>
        <fullName evidence="1">Uncharacterized protein</fullName>
    </submittedName>
</protein>
<dbReference type="EMBL" id="LCRN01000040">
    <property type="protein sequence ID" value="KKW35374.1"/>
    <property type="molecule type" value="Genomic_DNA"/>
</dbReference>
<dbReference type="Proteomes" id="UP000033865">
    <property type="component" value="Unassembled WGS sequence"/>
</dbReference>
<evidence type="ECO:0000313" key="2">
    <source>
        <dbReference type="Proteomes" id="UP000033865"/>
    </source>
</evidence>
<organism evidence="1 2">
    <name type="scientific">Candidatus Uhrbacteria bacterium GW2011_GWC2_53_7</name>
    <dbReference type="NCBI Taxonomy" id="1618986"/>
    <lineage>
        <taxon>Bacteria</taxon>
        <taxon>Candidatus Uhriibacteriota</taxon>
    </lineage>
</organism>